<gene>
    <name evidence="2" type="ORF">Ciccas_014206</name>
</gene>
<dbReference type="InterPro" id="IPR042531">
    <property type="entry name" value="PLC-beta_C_sf"/>
</dbReference>
<keyword evidence="3" id="KW-1185">Reference proteome</keyword>
<evidence type="ECO:0000256" key="1">
    <source>
        <dbReference type="SAM" id="MobiDB-lite"/>
    </source>
</evidence>
<name>A0ABD2PJF4_9PLAT</name>
<accession>A0ABD2PJF4</accession>
<dbReference type="Proteomes" id="UP001626550">
    <property type="component" value="Unassembled WGS sequence"/>
</dbReference>
<reference evidence="2 3" key="1">
    <citation type="submission" date="2024-11" db="EMBL/GenBank/DDBJ databases">
        <title>Adaptive evolution of stress response genes in parasites aligns with host niche diversity.</title>
        <authorList>
            <person name="Hahn C."/>
            <person name="Resl P."/>
        </authorList>
    </citation>
    <scope>NUCLEOTIDE SEQUENCE [LARGE SCALE GENOMIC DNA]</scope>
    <source>
        <strain evidence="2">EGGRZ-B1_66</strain>
        <tissue evidence="2">Body</tissue>
    </source>
</reference>
<dbReference type="Gene3D" id="1.20.1230.10">
    <property type="entry name" value="Phospholipase C beta, distal C-terminal domain"/>
    <property type="match status" value="1"/>
</dbReference>
<sequence>ENVSSDNSEAVLLPIDDQTRMQMSQLVDGHTDQWSQLKANHRKEIHDMYLNFMDTKRELLIKVMKDAQEEQKRELKLIHEREMKEMKAQQTKTSIESNRSVSTDKKVKNKAERDRRIRELNDYNTKRFIDQRKTQAQRHDRQNQDFVKRHAREEEELLNALKRVGAKDDLIRQYNEELKYSKKATVI</sequence>
<feature type="compositionally biased region" description="Polar residues" evidence="1">
    <location>
        <begin position="88"/>
        <end position="101"/>
    </location>
</feature>
<dbReference type="AlphaFoldDB" id="A0ABD2PJF4"/>
<evidence type="ECO:0000313" key="3">
    <source>
        <dbReference type="Proteomes" id="UP001626550"/>
    </source>
</evidence>
<protein>
    <submittedName>
        <fullName evidence="2">Uncharacterized protein</fullName>
    </submittedName>
</protein>
<dbReference type="EMBL" id="JBJKFK010007790">
    <property type="protein sequence ID" value="KAL3307284.1"/>
    <property type="molecule type" value="Genomic_DNA"/>
</dbReference>
<feature type="compositionally biased region" description="Basic and acidic residues" evidence="1">
    <location>
        <begin position="102"/>
        <end position="113"/>
    </location>
</feature>
<proteinExistence type="predicted"/>
<feature type="region of interest" description="Disordered" evidence="1">
    <location>
        <begin position="85"/>
        <end position="113"/>
    </location>
</feature>
<feature type="non-terminal residue" evidence="2">
    <location>
        <position position="1"/>
    </location>
</feature>
<comment type="caution">
    <text evidence="2">The sequence shown here is derived from an EMBL/GenBank/DDBJ whole genome shotgun (WGS) entry which is preliminary data.</text>
</comment>
<evidence type="ECO:0000313" key="2">
    <source>
        <dbReference type="EMBL" id="KAL3307284.1"/>
    </source>
</evidence>
<organism evidence="2 3">
    <name type="scientific">Cichlidogyrus casuarinus</name>
    <dbReference type="NCBI Taxonomy" id="1844966"/>
    <lineage>
        <taxon>Eukaryota</taxon>
        <taxon>Metazoa</taxon>
        <taxon>Spiralia</taxon>
        <taxon>Lophotrochozoa</taxon>
        <taxon>Platyhelminthes</taxon>
        <taxon>Monogenea</taxon>
        <taxon>Monopisthocotylea</taxon>
        <taxon>Dactylogyridea</taxon>
        <taxon>Ancyrocephalidae</taxon>
        <taxon>Cichlidogyrus</taxon>
    </lineage>
</organism>
<dbReference type="SUPFAM" id="SSF69989">
    <property type="entry name" value="C-terminal domain of PLC-beta"/>
    <property type="match status" value="1"/>
</dbReference>